<feature type="binding site" evidence="9">
    <location>
        <position position="285"/>
    </location>
    <ligand>
        <name>K(+)</name>
        <dbReference type="ChEBI" id="CHEBI:29103"/>
    </ligand>
</feature>
<dbReference type="SUPFAM" id="SSF53613">
    <property type="entry name" value="Ribokinase-like"/>
    <property type="match status" value="1"/>
</dbReference>
<name>A0A1H0GFU7_9GAMM</name>
<dbReference type="EMBL" id="FNIV01000003">
    <property type="protein sequence ID" value="SDO05770.1"/>
    <property type="molecule type" value="Genomic_DNA"/>
</dbReference>
<comment type="cofactor">
    <cofactor evidence="9">
        <name>Mg(2+)</name>
        <dbReference type="ChEBI" id="CHEBI:18420"/>
    </cofactor>
    <text evidence="9">Requires a divalent cation, most likely magnesium in vivo, as an electrophilic catalyst to aid phosphoryl group transfer. It is the chelate of the metal and the nucleotide that is the actual substrate.</text>
</comment>
<keyword evidence="8 9" id="KW-0119">Carbohydrate metabolism</keyword>
<dbReference type="GO" id="GO:0004747">
    <property type="term" value="F:ribokinase activity"/>
    <property type="evidence" value="ECO:0007669"/>
    <property type="project" value="UniProtKB-UniRule"/>
</dbReference>
<evidence type="ECO:0000256" key="5">
    <source>
        <dbReference type="ARBA" id="ARBA00022840"/>
    </source>
</evidence>
<feature type="domain" description="Carbohydrate kinase PfkB" evidence="10">
    <location>
        <begin position="12"/>
        <end position="294"/>
    </location>
</feature>
<feature type="binding site" evidence="9">
    <location>
        <position position="282"/>
    </location>
    <ligand>
        <name>K(+)</name>
        <dbReference type="ChEBI" id="CHEBI:29103"/>
    </ligand>
</feature>
<dbReference type="InterPro" id="IPR029056">
    <property type="entry name" value="Ribokinase-like"/>
</dbReference>
<feature type="binding site" evidence="9">
    <location>
        <position position="248"/>
    </location>
    <ligand>
        <name>K(+)</name>
        <dbReference type="ChEBI" id="CHEBI:29103"/>
    </ligand>
</feature>
<keyword evidence="5 9" id="KW-0067">ATP-binding</keyword>
<evidence type="ECO:0000256" key="7">
    <source>
        <dbReference type="ARBA" id="ARBA00022958"/>
    </source>
</evidence>
<dbReference type="Gene3D" id="3.40.1190.20">
    <property type="match status" value="1"/>
</dbReference>
<dbReference type="Pfam" id="PF00294">
    <property type="entry name" value="PfkB"/>
    <property type="match status" value="1"/>
</dbReference>
<feature type="binding site" evidence="9">
    <location>
        <position position="142"/>
    </location>
    <ligand>
        <name>substrate</name>
    </ligand>
</feature>
<gene>
    <name evidence="9" type="primary">rbsK</name>
    <name evidence="11" type="ORF">SAMN04487957_103185</name>
</gene>
<keyword evidence="4 9" id="KW-0418">Kinase</keyword>
<dbReference type="Proteomes" id="UP000199075">
    <property type="component" value="Unassembled WGS sequence"/>
</dbReference>
<dbReference type="InterPro" id="IPR011877">
    <property type="entry name" value="Ribokinase"/>
</dbReference>
<dbReference type="InterPro" id="IPR011611">
    <property type="entry name" value="PfkB_dom"/>
</dbReference>
<dbReference type="HAMAP" id="MF_01987">
    <property type="entry name" value="Ribokinase"/>
    <property type="match status" value="1"/>
</dbReference>
<dbReference type="InterPro" id="IPR002139">
    <property type="entry name" value="Ribo/fructo_kinase"/>
</dbReference>
<dbReference type="EC" id="2.7.1.15" evidence="9"/>
<keyword evidence="7 9" id="KW-0630">Potassium</keyword>
<sequence length="318" mass="33138">MADNAPPLLHNYGSINLDHVYRVPHLVAPGETLASRDYRVGLGGKGANQSLAMARAGGRVRHWGRLNHRDAWAREALAEAGVDVARVTLVEAPSGHAIIQVDDAGENAIILYPGANHATPREALAELVGEATPGDWLLLQNECSGLEALLPLAAKRGLRVAFNPAPMDAAVASLPLEGCALLFVNRPEAARLAGLAPEAEATALLDALAARLPQTELVLTLGGEGAWHQHAGERRHQPALPVAAVDTTAAGDTFIGYYLAACQAGMPVEACLRRATTAAALGVQRQGAAESIPTLDEVERALTQGPAASEAPITPEAP</sequence>
<comment type="similarity">
    <text evidence="9">Belongs to the carbohydrate kinase PfkB family. Ribokinase subfamily.</text>
</comment>
<feature type="binding site" evidence="9">
    <location>
        <position position="287"/>
    </location>
    <ligand>
        <name>K(+)</name>
        <dbReference type="ChEBI" id="CHEBI:29103"/>
    </ligand>
</feature>
<evidence type="ECO:0000256" key="8">
    <source>
        <dbReference type="ARBA" id="ARBA00023277"/>
    </source>
</evidence>
<feature type="binding site" evidence="9">
    <location>
        <begin position="251"/>
        <end position="252"/>
    </location>
    <ligand>
        <name>ATP</name>
        <dbReference type="ChEBI" id="CHEBI:30616"/>
    </ligand>
</feature>
<evidence type="ECO:0000256" key="4">
    <source>
        <dbReference type="ARBA" id="ARBA00022777"/>
    </source>
</evidence>
<evidence type="ECO:0000313" key="11">
    <source>
        <dbReference type="EMBL" id="SDO05770.1"/>
    </source>
</evidence>
<feature type="binding site" evidence="9">
    <location>
        <position position="252"/>
    </location>
    <ligand>
        <name>substrate</name>
    </ligand>
</feature>
<dbReference type="CDD" id="cd01174">
    <property type="entry name" value="ribokinase"/>
    <property type="match status" value="1"/>
</dbReference>
<comment type="pathway">
    <text evidence="9">Carbohydrate metabolism; D-ribose degradation; D-ribose 5-phosphate from beta-D-ribopyranose: step 2/2.</text>
</comment>
<evidence type="ECO:0000313" key="12">
    <source>
        <dbReference type="Proteomes" id="UP000199075"/>
    </source>
</evidence>
<protein>
    <recommendedName>
        <fullName evidence="9">Ribokinase</fullName>
        <shortName evidence="9">RK</shortName>
        <ecNumber evidence="9">2.7.1.15</ecNumber>
    </recommendedName>
</protein>
<dbReference type="STRING" id="419597.SAMN04487957_103185"/>
<dbReference type="GO" id="GO:0005524">
    <property type="term" value="F:ATP binding"/>
    <property type="evidence" value="ECO:0007669"/>
    <property type="project" value="UniProtKB-UniRule"/>
</dbReference>
<keyword evidence="3 9" id="KW-0547">Nucleotide-binding</keyword>
<feature type="binding site" evidence="9">
    <location>
        <begin position="44"/>
        <end position="48"/>
    </location>
    <ligand>
        <name>substrate</name>
    </ligand>
</feature>
<dbReference type="PANTHER" id="PTHR10584">
    <property type="entry name" value="SUGAR KINASE"/>
    <property type="match status" value="1"/>
</dbReference>
<accession>A0A1H0GFU7</accession>
<feature type="binding site" evidence="9">
    <location>
        <position position="185"/>
    </location>
    <ligand>
        <name>ATP</name>
        <dbReference type="ChEBI" id="CHEBI:30616"/>
    </ligand>
</feature>
<evidence type="ECO:0000256" key="9">
    <source>
        <dbReference type="HAMAP-Rule" id="MF_01987"/>
    </source>
</evidence>
<feature type="binding site" evidence="9">
    <location>
        <position position="246"/>
    </location>
    <ligand>
        <name>K(+)</name>
        <dbReference type="ChEBI" id="CHEBI:29103"/>
    </ligand>
</feature>
<organism evidence="11 12">
    <name type="scientific">Halomonas shengliensis</name>
    <dbReference type="NCBI Taxonomy" id="419597"/>
    <lineage>
        <taxon>Bacteria</taxon>
        <taxon>Pseudomonadati</taxon>
        <taxon>Pseudomonadota</taxon>
        <taxon>Gammaproteobacteria</taxon>
        <taxon>Oceanospirillales</taxon>
        <taxon>Halomonadaceae</taxon>
        <taxon>Halomonas</taxon>
    </lineage>
</organism>
<feature type="active site" description="Proton acceptor" evidence="9">
    <location>
        <position position="252"/>
    </location>
</feature>
<comment type="subunit">
    <text evidence="9">Homodimer.</text>
</comment>
<feature type="binding site" evidence="9">
    <location>
        <position position="291"/>
    </location>
    <ligand>
        <name>K(+)</name>
        <dbReference type="ChEBI" id="CHEBI:29103"/>
    </ligand>
</feature>
<keyword evidence="12" id="KW-1185">Reference proteome</keyword>
<evidence type="ECO:0000256" key="1">
    <source>
        <dbReference type="ARBA" id="ARBA00022679"/>
    </source>
</evidence>
<comment type="subcellular location">
    <subcellularLocation>
        <location evidence="9">Cytoplasm</location>
    </subcellularLocation>
</comment>
<comment type="caution">
    <text evidence="9">Lacks conserved residue(s) required for the propagation of feature annotation.</text>
</comment>
<dbReference type="PANTHER" id="PTHR10584:SF166">
    <property type="entry name" value="RIBOKINASE"/>
    <property type="match status" value="1"/>
</dbReference>
<evidence type="ECO:0000256" key="6">
    <source>
        <dbReference type="ARBA" id="ARBA00022842"/>
    </source>
</evidence>
<keyword evidence="6 9" id="KW-0460">Magnesium</keyword>
<keyword evidence="2 9" id="KW-0479">Metal-binding</keyword>
<keyword evidence="9" id="KW-0963">Cytoplasm</keyword>
<evidence type="ECO:0000259" key="10">
    <source>
        <dbReference type="Pfam" id="PF00294"/>
    </source>
</evidence>
<proteinExistence type="inferred from homology"/>
<evidence type="ECO:0000256" key="2">
    <source>
        <dbReference type="ARBA" id="ARBA00022723"/>
    </source>
</evidence>
<comment type="catalytic activity">
    <reaction evidence="9">
        <text>D-ribose + ATP = D-ribose 5-phosphate + ADP + H(+)</text>
        <dbReference type="Rhea" id="RHEA:13697"/>
        <dbReference type="ChEBI" id="CHEBI:15378"/>
        <dbReference type="ChEBI" id="CHEBI:30616"/>
        <dbReference type="ChEBI" id="CHEBI:47013"/>
        <dbReference type="ChEBI" id="CHEBI:78346"/>
        <dbReference type="ChEBI" id="CHEBI:456216"/>
        <dbReference type="EC" id="2.7.1.15"/>
    </reaction>
</comment>
<evidence type="ECO:0000256" key="3">
    <source>
        <dbReference type="ARBA" id="ARBA00022741"/>
    </source>
</evidence>
<reference evidence="12" key="1">
    <citation type="submission" date="2016-10" db="EMBL/GenBank/DDBJ databases">
        <authorList>
            <person name="Varghese N."/>
            <person name="Submissions S."/>
        </authorList>
    </citation>
    <scope>NUCLEOTIDE SEQUENCE [LARGE SCALE GENOMIC DNA]</scope>
    <source>
        <strain evidence="12">CGMCC 1.6444</strain>
    </source>
</reference>
<dbReference type="AlphaFoldDB" id="A0A1H0GFU7"/>
<keyword evidence="1 9" id="KW-0808">Transferase</keyword>
<comment type="activity regulation">
    <text evidence="9">Activated by a monovalent cation that binds near, but not in, the active site. The most likely occupant of the site in vivo is potassium. Ion binding induces a conformational change that may alter substrate affinity.</text>
</comment>
<feature type="binding site" evidence="9">
    <location>
        <begin position="220"/>
        <end position="225"/>
    </location>
    <ligand>
        <name>ATP</name>
        <dbReference type="ChEBI" id="CHEBI:30616"/>
    </ligand>
</feature>
<dbReference type="GO" id="GO:0005737">
    <property type="term" value="C:cytoplasm"/>
    <property type="evidence" value="ECO:0007669"/>
    <property type="project" value="UniProtKB-SubCell"/>
</dbReference>
<dbReference type="PRINTS" id="PR00990">
    <property type="entry name" value="RIBOKINASE"/>
</dbReference>
<dbReference type="GO" id="GO:0019303">
    <property type="term" value="P:D-ribose catabolic process"/>
    <property type="evidence" value="ECO:0007669"/>
    <property type="project" value="UniProtKB-UniRule"/>
</dbReference>
<dbReference type="OrthoDB" id="9775849at2"/>
<comment type="function">
    <text evidence="9">Catalyzes the phosphorylation of ribose at O-5 in a reaction requiring ATP and magnesium. The resulting D-ribose-5-phosphate can then be used either for sythesis of nucleotides, histidine, and tryptophan, or as a component of the pentose phosphate pathway.</text>
</comment>
<dbReference type="GO" id="GO:0046872">
    <property type="term" value="F:metal ion binding"/>
    <property type="evidence" value="ECO:0007669"/>
    <property type="project" value="UniProtKB-KW"/>
</dbReference>
<dbReference type="UniPathway" id="UPA00916">
    <property type="reaction ID" value="UER00889"/>
</dbReference>
<feature type="binding site" evidence="9">
    <location>
        <begin position="16"/>
        <end position="18"/>
    </location>
    <ligand>
        <name>substrate</name>
    </ligand>
</feature>
<dbReference type="RefSeq" id="WP_089677483.1">
    <property type="nucleotide sequence ID" value="NZ_FNIV01000003.1"/>
</dbReference>